<evidence type="ECO:0000313" key="2">
    <source>
        <dbReference type="Proteomes" id="UP000012159"/>
    </source>
</evidence>
<protein>
    <submittedName>
        <fullName evidence="1">Bacterial capsule synthesis domain protein</fullName>
    </submittedName>
</protein>
<dbReference type="STRING" id="1192866.LEP1GSC133_4184"/>
<reference evidence="1 2" key="1">
    <citation type="submission" date="2013-01" db="EMBL/GenBank/DDBJ databases">
        <authorList>
            <person name="Harkins D.M."/>
            <person name="Durkin A.S."/>
            <person name="Brinkac L.M."/>
            <person name="Haft D.H."/>
            <person name="Selengut J.D."/>
            <person name="Sanka R."/>
            <person name="DePew J."/>
            <person name="Purushe J."/>
            <person name="Picardeau M."/>
            <person name="Werts C."/>
            <person name="Goarant C."/>
            <person name="Vinetz J.M."/>
            <person name="Sutton G.G."/>
            <person name="Nierman W.C."/>
            <person name="Fouts D.E."/>
        </authorList>
    </citation>
    <scope>NUCLEOTIDE SEQUENCE [LARGE SCALE GENOMIC DNA]</scope>
    <source>
        <strain evidence="1 2">200901868</strain>
    </source>
</reference>
<evidence type="ECO:0000313" key="1">
    <source>
        <dbReference type="EMBL" id="EMO65271.1"/>
    </source>
</evidence>
<sequence>MELYKGRLIAYSLGNFMGYRALSSKGIVGYSLVLEAEVDFQGKFVKGKIIPLQLDSASIPEFDPERKTIHLMKKLTKEDFPGKGPKIADDGTILP</sequence>
<accession>M6WCS1</accession>
<comment type="caution">
    <text evidence="1">The sequence shown here is derived from an EMBL/GenBank/DDBJ whole genome shotgun (WGS) entry which is preliminary data.</text>
</comment>
<name>M6WCS1_LEPBO</name>
<organism evidence="1 2">
    <name type="scientific">Leptospira borgpetersenii serovar Pomona str. 200901868</name>
    <dbReference type="NCBI Taxonomy" id="1192866"/>
    <lineage>
        <taxon>Bacteria</taxon>
        <taxon>Pseudomonadati</taxon>
        <taxon>Spirochaetota</taxon>
        <taxon>Spirochaetia</taxon>
        <taxon>Leptospirales</taxon>
        <taxon>Leptospiraceae</taxon>
        <taxon>Leptospira</taxon>
    </lineage>
</organism>
<dbReference type="EMBL" id="AKWF02000004">
    <property type="protein sequence ID" value="EMO65271.1"/>
    <property type="molecule type" value="Genomic_DNA"/>
</dbReference>
<dbReference type="AlphaFoldDB" id="M6WCS1"/>
<gene>
    <name evidence="1" type="ORF">LEP1GSC133_4184</name>
</gene>
<proteinExistence type="predicted"/>
<dbReference type="Proteomes" id="UP000012159">
    <property type="component" value="Unassembled WGS sequence"/>
</dbReference>